<evidence type="ECO:0000259" key="3">
    <source>
        <dbReference type="Pfam" id="PF18204"/>
    </source>
</evidence>
<feature type="domain" description="DUF7490" evidence="4">
    <location>
        <begin position="153"/>
        <end position="254"/>
    </location>
</feature>
<protein>
    <submittedName>
        <fullName evidence="5">Uncharacterized protein</fullName>
    </submittedName>
</protein>
<evidence type="ECO:0000256" key="1">
    <source>
        <dbReference type="ARBA" id="ARBA00022729"/>
    </source>
</evidence>
<name>A0AA51UEV8_9EURY</name>
<dbReference type="InterPro" id="IPR055913">
    <property type="entry name" value="DUF7490"/>
</dbReference>
<sequence length="320" mass="36588">MTKKYNKISFILILLIVISFAASSGCLREFDEETRLTISDMEISKDSVKSTYAWFNVTTYIENRGADSNGNSTVMLKVFNERTGLLELKQEEDIGPIKEDETKIVSQKIRLPKSGSYRINAIIVNEGEIEYDRWMTLSGLENLPTDTQETGMQIEGIDFIVKEASSKGVVIENDIYLKNEGVETTEDYRILVKAREMDARLIADKKWISSGEIEPEDTIIRSVNLTVPDNYNYIVEVSIWDGNTIVNTGEDYVQLNPEKIIDRDQQVQNKDIDTTDFVVEEDYEWEYAEETAQEESPGFTVIFAAISFISALYIARRRLQ</sequence>
<dbReference type="InterPro" id="IPR026371">
    <property type="entry name" value="PGF_CTERM"/>
</dbReference>
<dbReference type="EMBL" id="CP133594">
    <property type="protein sequence ID" value="WMW21683.1"/>
    <property type="molecule type" value="Genomic_DNA"/>
</dbReference>
<evidence type="ECO:0000256" key="2">
    <source>
        <dbReference type="SAM" id="Phobius"/>
    </source>
</evidence>
<dbReference type="Proteomes" id="UP001183006">
    <property type="component" value="Chromosome"/>
</dbReference>
<dbReference type="KEGG" id="mmav:RE476_09850"/>
<reference evidence="5" key="1">
    <citation type="submission" date="2023-08" db="EMBL/GenBank/DDBJ databases">
        <title>Methanolobus mangrovi sp. nov. and Methanolobus sediminis sp. nov, two novel methylotrophic methanogens isolated from mangrove sediments in China.</title>
        <authorList>
            <person name="Zhou J."/>
        </authorList>
    </citation>
    <scope>NUCLEOTIDE SEQUENCE</scope>
    <source>
        <strain evidence="5">FTZ2</strain>
    </source>
</reference>
<keyword evidence="2" id="KW-0812">Transmembrane</keyword>
<dbReference type="AlphaFoldDB" id="A0AA51UEV8"/>
<dbReference type="Pfam" id="PF18204">
    <property type="entry name" value="PGF-CTERM"/>
    <property type="match status" value="1"/>
</dbReference>
<evidence type="ECO:0000313" key="6">
    <source>
        <dbReference type="Proteomes" id="UP001183006"/>
    </source>
</evidence>
<dbReference type="RefSeq" id="WP_309307472.1">
    <property type="nucleotide sequence ID" value="NZ_CP133594.1"/>
</dbReference>
<keyword evidence="2" id="KW-0472">Membrane</keyword>
<keyword evidence="2" id="KW-1133">Transmembrane helix</keyword>
<keyword evidence="1" id="KW-0732">Signal</keyword>
<proteinExistence type="predicted"/>
<evidence type="ECO:0000259" key="4">
    <source>
        <dbReference type="Pfam" id="PF24318"/>
    </source>
</evidence>
<gene>
    <name evidence="5" type="ORF">RE476_09850</name>
</gene>
<feature type="transmembrane region" description="Helical" evidence="2">
    <location>
        <begin position="298"/>
        <end position="315"/>
    </location>
</feature>
<feature type="domain" description="PGF-CTERM archaeal protein-sorting signal" evidence="3">
    <location>
        <begin position="297"/>
        <end position="318"/>
    </location>
</feature>
<evidence type="ECO:0000313" key="5">
    <source>
        <dbReference type="EMBL" id="WMW21683.1"/>
    </source>
</evidence>
<dbReference type="PROSITE" id="PS51257">
    <property type="entry name" value="PROKAR_LIPOPROTEIN"/>
    <property type="match status" value="1"/>
</dbReference>
<dbReference type="GeneID" id="84230445"/>
<organism evidence="5 6">
    <name type="scientific">Methanolobus mangrovi</name>
    <dbReference type="NCBI Taxonomy" id="3072977"/>
    <lineage>
        <taxon>Archaea</taxon>
        <taxon>Methanobacteriati</taxon>
        <taxon>Methanobacteriota</taxon>
        <taxon>Stenosarchaea group</taxon>
        <taxon>Methanomicrobia</taxon>
        <taxon>Methanosarcinales</taxon>
        <taxon>Methanosarcinaceae</taxon>
        <taxon>Methanolobus</taxon>
    </lineage>
</organism>
<keyword evidence="6" id="KW-1185">Reference proteome</keyword>
<dbReference type="Pfam" id="PF24318">
    <property type="entry name" value="DUF7490"/>
    <property type="match status" value="2"/>
</dbReference>
<feature type="domain" description="DUF7490" evidence="4">
    <location>
        <begin position="36"/>
        <end position="141"/>
    </location>
</feature>
<accession>A0AA51UEV8</accession>